<comment type="caution">
    <text evidence="1">The sequence shown here is derived from an EMBL/GenBank/DDBJ whole genome shotgun (WGS) entry which is preliminary data.</text>
</comment>
<protein>
    <submittedName>
        <fullName evidence="1">Uncharacterized protein</fullName>
    </submittedName>
</protein>
<sequence>MRKRSWEDICAAFISQYDYNIQLEVTTRELESTKMESKESFADFVKRWRAKAAQMKDRPSDKDQIRLIVRNLQPTLAKHMVMAQACSNFKTFFDTGLAVEEAIQLSILDKPEPLPPKPKKVYPAIPCSTTLNTPIYLPPPQTQPKSSP</sequence>
<name>A0ACC0L825_RHOML</name>
<accession>A0ACC0L825</accession>
<gene>
    <name evidence="1" type="ORF">RHMOL_Rhmol13G0146600</name>
</gene>
<keyword evidence="2" id="KW-1185">Reference proteome</keyword>
<evidence type="ECO:0000313" key="2">
    <source>
        <dbReference type="Proteomes" id="UP001062846"/>
    </source>
</evidence>
<evidence type="ECO:0000313" key="1">
    <source>
        <dbReference type="EMBL" id="KAI8524391.1"/>
    </source>
</evidence>
<reference evidence="1" key="1">
    <citation type="submission" date="2022-02" db="EMBL/GenBank/DDBJ databases">
        <title>Plant Genome Project.</title>
        <authorList>
            <person name="Zhang R.-G."/>
        </authorList>
    </citation>
    <scope>NUCLEOTIDE SEQUENCE</scope>
    <source>
        <strain evidence="1">AT1</strain>
    </source>
</reference>
<organism evidence="1 2">
    <name type="scientific">Rhododendron molle</name>
    <name type="common">Chinese azalea</name>
    <name type="synonym">Azalea mollis</name>
    <dbReference type="NCBI Taxonomy" id="49168"/>
    <lineage>
        <taxon>Eukaryota</taxon>
        <taxon>Viridiplantae</taxon>
        <taxon>Streptophyta</taxon>
        <taxon>Embryophyta</taxon>
        <taxon>Tracheophyta</taxon>
        <taxon>Spermatophyta</taxon>
        <taxon>Magnoliopsida</taxon>
        <taxon>eudicotyledons</taxon>
        <taxon>Gunneridae</taxon>
        <taxon>Pentapetalae</taxon>
        <taxon>asterids</taxon>
        <taxon>Ericales</taxon>
        <taxon>Ericaceae</taxon>
        <taxon>Ericoideae</taxon>
        <taxon>Rhodoreae</taxon>
        <taxon>Rhododendron</taxon>
    </lineage>
</organism>
<proteinExistence type="predicted"/>
<dbReference type="EMBL" id="CM046400">
    <property type="protein sequence ID" value="KAI8524391.1"/>
    <property type="molecule type" value="Genomic_DNA"/>
</dbReference>
<dbReference type="Proteomes" id="UP001062846">
    <property type="component" value="Chromosome 13"/>
</dbReference>